<reference evidence="6 7" key="1">
    <citation type="submission" date="2021-04" db="EMBL/GenBank/DDBJ databases">
        <authorList>
            <person name="Bliznina A."/>
        </authorList>
    </citation>
    <scope>NUCLEOTIDE SEQUENCE [LARGE SCALE GENOMIC DNA]</scope>
</reference>
<evidence type="ECO:0000313" key="6">
    <source>
        <dbReference type="EMBL" id="CAG5108323.1"/>
    </source>
</evidence>
<dbReference type="PROSITE" id="PS00518">
    <property type="entry name" value="ZF_RING_1"/>
    <property type="match status" value="1"/>
</dbReference>
<dbReference type="Proteomes" id="UP001158576">
    <property type="component" value="Chromosome 1"/>
</dbReference>
<evidence type="ECO:0000256" key="4">
    <source>
        <dbReference type="PROSITE-ProRule" id="PRU00175"/>
    </source>
</evidence>
<dbReference type="InterPro" id="IPR017907">
    <property type="entry name" value="Znf_RING_CS"/>
</dbReference>
<proteinExistence type="predicted"/>
<dbReference type="PROSITE" id="PS50089">
    <property type="entry name" value="ZF_RING_2"/>
    <property type="match status" value="1"/>
</dbReference>
<name>A0ABN7SWU7_OIKDI</name>
<evidence type="ECO:0000313" key="7">
    <source>
        <dbReference type="Proteomes" id="UP001158576"/>
    </source>
</evidence>
<keyword evidence="3" id="KW-0862">Zinc</keyword>
<dbReference type="Gene3D" id="3.30.40.10">
    <property type="entry name" value="Zinc/RING finger domain, C3HC4 (zinc finger)"/>
    <property type="match status" value="1"/>
</dbReference>
<dbReference type="InterPro" id="IPR001841">
    <property type="entry name" value="Znf_RING"/>
</dbReference>
<evidence type="ECO:0000256" key="3">
    <source>
        <dbReference type="ARBA" id="ARBA00022833"/>
    </source>
</evidence>
<dbReference type="SMART" id="SM00184">
    <property type="entry name" value="RING"/>
    <property type="match status" value="1"/>
</dbReference>
<organism evidence="6 7">
    <name type="scientific">Oikopleura dioica</name>
    <name type="common">Tunicate</name>
    <dbReference type="NCBI Taxonomy" id="34765"/>
    <lineage>
        <taxon>Eukaryota</taxon>
        <taxon>Metazoa</taxon>
        <taxon>Chordata</taxon>
        <taxon>Tunicata</taxon>
        <taxon>Appendicularia</taxon>
        <taxon>Copelata</taxon>
        <taxon>Oikopleuridae</taxon>
        <taxon>Oikopleura</taxon>
    </lineage>
</organism>
<evidence type="ECO:0000256" key="1">
    <source>
        <dbReference type="ARBA" id="ARBA00022723"/>
    </source>
</evidence>
<evidence type="ECO:0000259" key="5">
    <source>
        <dbReference type="PROSITE" id="PS50089"/>
    </source>
</evidence>
<protein>
    <submittedName>
        <fullName evidence="6">Oidioi.mRNA.OKI2018_I69.chr1.g3741.t1.cds</fullName>
    </submittedName>
</protein>
<keyword evidence="7" id="KW-1185">Reference proteome</keyword>
<keyword evidence="1" id="KW-0479">Metal-binding</keyword>
<sequence>MQKADELPVPYASFVTSYGTYGKCDECEHAVDSTAEIRGKRYCSVCKEKKFPKSTAKFQDTDAAFKCPAKNCEADKLSYHQFYVGSCCDVALNREISDEEEEECLLIQKIYQQSKRDEESSVRNSWDARDSFDDARRKVRNIKHELCVAEQQAGFAKKKCDAAERKEKTSREWHNKVKKRLFVAAKAVQDSSSSSSDSSDSDDDVIFVTKKKAKQDEVIEKLQCKVCFNPFDDNRPEAIIIPCAHKFCFNCISALPEKKCPNCRTDFTDNNVYKTH</sequence>
<accession>A0ABN7SWU7</accession>
<keyword evidence="2 4" id="KW-0863">Zinc-finger</keyword>
<dbReference type="EMBL" id="OU015566">
    <property type="protein sequence ID" value="CAG5108323.1"/>
    <property type="molecule type" value="Genomic_DNA"/>
</dbReference>
<gene>
    <name evidence="6" type="ORF">OKIOD_LOCUS12506</name>
</gene>
<dbReference type="InterPro" id="IPR013083">
    <property type="entry name" value="Znf_RING/FYVE/PHD"/>
</dbReference>
<dbReference type="Pfam" id="PF13920">
    <property type="entry name" value="zf-C3HC4_3"/>
    <property type="match status" value="1"/>
</dbReference>
<dbReference type="SUPFAM" id="SSF57850">
    <property type="entry name" value="RING/U-box"/>
    <property type="match status" value="1"/>
</dbReference>
<feature type="domain" description="RING-type" evidence="5">
    <location>
        <begin position="224"/>
        <end position="264"/>
    </location>
</feature>
<evidence type="ECO:0000256" key="2">
    <source>
        <dbReference type="ARBA" id="ARBA00022771"/>
    </source>
</evidence>